<dbReference type="AlphaFoldDB" id="A0A8C5PZ67"/>
<organism evidence="2 3">
    <name type="scientific">Leptobrachium leishanense</name>
    <name type="common">Leishan spiny toad</name>
    <dbReference type="NCBI Taxonomy" id="445787"/>
    <lineage>
        <taxon>Eukaryota</taxon>
        <taxon>Metazoa</taxon>
        <taxon>Chordata</taxon>
        <taxon>Craniata</taxon>
        <taxon>Vertebrata</taxon>
        <taxon>Euteleostomi</taxon>
        <taxon>Amphibia</taxon>
        <taxon>Batrachia</taxon>
        <taxon>Anura</taxon>
        <taxon>Pelobatoidea</taxon>
        <taxon>Megophryidae</taxon>
        <taxon>Leptobrachium</taxon>
    </lineage>
</organism>
<feature type="region of interest" description="Disordered" evidence="1">
    <location>
        <begin position="323"/>
        <end position="347"/>
    </location>
</feature>
<dbReference type="OrthoDB" id="1892805at2759"/>
<dbReference type="Ensembl" id="ENSLLET00000031221.1">
    <property type="protein sequence ID" value="ENSLLEP00000030059.1"/>
    <property type="gene ID" value="ENSLLEG00000019043.1"/>
</dbReference>
<name>A0A8C5PZ67_9ANUR</name>
<dbReference type="PANTHER" id="PTHR31198">
    <property type="entry name" value="COILED-COIL DOMAIN-CONTAINING PROTEIN 84"/>
    <property type="match status" value="1"/>
</dbReference>
<dbReference type="Proteomes" id="UP000694569">
    <property type="component" value="Unplaced"/>
</dbReference>
<evidence type="ECO:0000313" key="3">
    <source>
        <dbReference type="Proteomes" id="UP000694569"/>
    </source>
</evidence>
<dbReference type="PANTHER" id="PTHR31198:SF1">
    <property type="entry name" value="CENTROSOMAL AT-AC SPLICING FACTOR"/>
    <property type="match status" value="1"/>
</dbReference>
<accession>A0A8C5PZ67</accession>
<protein>
    <submittedName>
        <fullName evidence="2">Centrosomal AT-AC splicing factor</fullName>
    </submittedName>
</protein>
<reference evidence="2" key="2">
    <citation type="submission" date="2025-09" db="UniProtKB">
        <authorList>
            <consortium name="Ensembl"/>
        </authorList>
    </citation>
    <scope>IDENTIFICATION</scope>
</reference>
<dbReference type="GeneTree" id="ENSGT00390000007799"/>
<dbReference type="InterPro" id="IPR028015">
    <property type="entry name" value="CCDC84-like"/>
</dbReference>
<evidence type="ECO:0000313" key="2">
    <source>
        <dbReference type="Ensembl" id="ENSLLEP00000030059.1"/>
    </source>
</evidence>
<proteinExistence type="predicted"/>
<gene>
    <name evidence="2" type="primary">CENATAC</name>
</gene>
<dbReference type="Pfam" id="PF14968">
    <property type="entry name" value="CCDC84"/>
    <property type="match status" value="1"/>
</dbReference>
<keyword evidence="3" id="KW-1185">Reference proteome</keyword>
<sequence>MAVYHCKICQRTVFSGRRKHVYEKGHRERLAALLKAFGVKKPCAEEGQQPGTNGEKVAAARKMIKVASVAKFDAQEHEKMFWCHCCEEEVRTHTSDGGITVLYGSFLEHMFSPAHRKAVNKFWWTQQADVKLKPQFMLSPEEYERYKSSVIKALENYEEKEDVYIKEVAAQIREVEQSRLEILQSVLESVSHHYEDEESAVWSNKEPVQYRDISDLDSEEPGPSDMQPAVYNGIPPVTFIGQQVNSSVGNIHTGATPPWMIPDGQETKEQQEIGPSHADFLKHQEMMKLKKLPANRVGANFDHSSQTDEGWLPSFGRVWNSGRRWQSRHQYRSEAGTGTAKRKRTDV</sequence>
<reference evidence="2" key="1">
    <citation type="submission" date="2025-08" db="UniProtKB">
        <authorList>
            <consortium name="Ensembl"/>
        </authorList>
    </citation>
    <scope>IDENTIFICATION</scope>
</reference>
<evidence type="ECO:0000256" key="1">
    <source>
        <dbReference type="SAM" id="MobiDB-lite"/>
    </source>
</evidence>